<dbReference type="Gene3D" id="2.40.128.200">
    <property type="match status" value="1"/>
</dbReference>
<evidence type="ECO:0000313" key="8">
    <source>
        <dbReference type="Proteomes" id="UP000184290"/>
    </source>
</evidence>
<dbReference type="SUPFAM" id="SSF141488">
    <property type="entry name" value="YdhA-like"/>
    <property type="match status" value="1"/>
</dbReference>
<dbReference type="InterPro" id="IPR018660">
    <property type="entry name" value="MliC"/>
</dbReference>
<reference evidence="7 8" key="1">
    <citation type="submission" date="2016-11" db="EMBL/GenBank/DDBJ databases">
        <authorList>
            <person name="Varghese N."/>
            <person name="Submissions S."/>
        </authorList>
    </citation>
    <scope>NUCLEOTIDE SEQUENCE [LARGE SCALE GENOMIC DNA]</scope>
    <source>
        <strain evidence="7 8">DSM 21988</strain>
    </source>
</reference>
<evidence type="ECO:0000256" key="2">
    <source>
        <dbReference type="ARBA" id="ARBA00023136"/>
    </source>
</evidence>
<dbReference type="Pfam" id="PF09864">
    <property type="entry name" value="MliC"/>
    <property type="match status" value="1"/>
</dbReference>
<gene>
    <name evidence="7" type="ORF">SAMN02745911_1738</name>
</gene>
<feature type="domain" description="C-type lysozyme inhibitor" evidence="6">
    <location>
        <begin position="36"/>
        <end position="102"/>
    </location>
</feature>
<evidence type="ECO:0000259" key="6">
    <source>
        <dbReference type="Pfam" id="PF09864"/>
    </source>
</evidence>
<evidence type="ECO:0000313" key="7">
    <source>
        <dbReference type="EMBL" id="SHJ12295.1"/>
    </source>
</evidence>
<name>A0ABY1IFZ1_9HYPH</name>
<accession>A0ABY1IFZ1</accession>
<evidence type="ECO:0000256" key="3">
    <source>
        <dbReference type="ARBA" id="ARBA00023139"/>
    </source>
</evidence>
<dbReference type="Proteomes" id="UP000184290">
    <property type="component" value="Unassembled WGS sequence"/>
</dbReference>
<feature type="signal peptide" evidence="5">
    <location>
        <begin position="1"/>
        <end position="18"/>
    </location>
</feature>
<dbReference type="EMBL" id="FQZC01000002">
    <property type="protein sequence ID" value="SHJ12295.1"/>
    <property type="molecule type" value="Genomic_DNA"/>
</dbReference>
<protein>
    <submittedName>
        <fullName evidence="7">Membrane-bound inhibitor of C-type lysozyme</fullName>
    </submittedName>
</protein>
<organism evidence="7 8">
    <name type="scientific">Aureimonas altamirensis DSM 21988</name>
    <dbReference type="NCBI Taxonomy" id="1121026"/>
    <lineage>
        <taxon>Bacteria</taxon>
        <taxon>Pseudomonadati</taxon>
        <taxon>Pseudomonadota</taxon>
        <taxon>Alphaproteobacteria</taxon>
        <taxon>Hyphomicrobiales</taxon>
        <taxon>Aurantimonadaceae</taxon>
        <taxon>Aureimonas</taxon>
    </lineage>
</organism>
<keyword evidence="1 5" id="KW-0732">Signal</keyword>
<proteinExistence type="predicted"/>
<keyword evidence="4" id="KW-0449">Lipoprotein</keyword>
<evidence type="ECO:0000256" key="1">
    <source>
        <dbReference type="ARBA" id="ARBA00022729"/>
    </source>
</evidence>
<evidence type="ECO:0000256" key="4">
    <source>
        <dbReference type="ARBA" id="ARBA00023288"/>
    </source>
</evidence>
<keyword evidence="2" id="KW-0472">Membrane</keyword>
<keyword evidence="3" id="KW-0564">Palmitate</keyword>
<dbReference type="InterPro" id="IPR036328">
    <property type="entry name" value="MliC_sf"/>
</dbReference>
<comment type="caution">
    <text evidence="7">The sequence shown here is derived from an EMBL/GenBank/DDBJ whole genome shotgun (WGS) entry which is preliminary data.</text>
</comment>
<evidence type="ECO:0000256" key="5">
    <source>
        <dbReference type="SAM" id="SignalP"/>
    </source>
</evidence>
<feature type="chain" id="PRO_5046917792" evidence="5">
    <location>
        <begin position="19"/>
        <end position="113"/>
    </location>
</feature>
<sequence>MYRIFVAAIMLAPVAASAAPVELDLPGQVERTSVTYKCSDGVDRTADYINVGQNSLAVVGIDGEPTVFVNVMSGSGARYAARQYVWWSKGDSVTLTNEMNSDDAPVTCTQKKG</sequence>
<keyword evidence="8" id="KW-1185">Reference proteome</keyword>